<dbReference type="EMBL" id="JAEPRD010000007">
    <property type="protein sequence ID" value="KAG2211926.1"/>
    <property type="molecule type" value="Genomic_DNA"/>
</dbReference>
<proteinExistence type="predicted"/>
<dbReference type="InterPro" id="IPR016024">
    <property type="entry name" value="ARM-type_fold"/>
</dbReference>
<gene>
    <name evidence="2" type="ORF">INT47_004613</name>
</gene>
<dbReference type="PANTHER" id="PTHR15682">
    <property type="entry name" value="UNHEALTHY RIBOSOME BIOGENESIS PROTEIN 2 HOMOLOG"/>
    <property type="match status" value="1"/>
</dbReference>
<dbReference type="Pfam" id="PF10441">
    <property type="entry name" value="Urb2"/>
    <property type="match status" value="1"/>
</dbReference>
<dbReference type="GO" id="GO:0005730">
    <property type="term" value="C:nucleolus"/>
    <property type="evidence" value="ECO:0007669"/>
    <property type="project" value="TreeGrafter"/>
</dbReference>
<reference evidence="2" key="1">
    <citation type="submission" date="2020-12" db="EMBL/GenBank/DDBJ databases">
        <title>Metabolic potential, ecology and presence of endohyphal bacteria is reflected in genomic diversity of Mucoromycotina.</title>
        <authorList>
            <person name="Muszewska A."/>
            <person name="Okrasinska A."/>
            <person name="Steczkiewicz K."/>
            <person name="Drgas O."/>
            <person name="Orlowska M."/>
            <person name="Perlinska-Lenart U."/>
            <person name="Aleksandrzak-Piekarczyk T."/>
            <person name="Szatraj K."/>
            <person name="Zielenkiewicz U."/>
            <person name="Pilsyk S."/>
            <person name="Malc E."/>
            <person name="Mieczkowski P."/>
            <person name="Kruszewska J.S."/>
            <person name="Biernat P."/>
            <person name="Pawlowska J."/>
        </authorList>
    </citation>
    <scope>NUCLEOTIDE SEQUENCE</scope>
    <source>
        <strain evidence="2">WA0000017839</strain>
    </source>
</reference>
<dbReference type="OrthoDB" id="160374at2759"/>
<keyword evidence="3" id="KW-1185">Reference proteome</keyword>
<feature type="domain" description="Nucleolar 27S pre-rRNA processing Urb2/Npa2 C-terminal" evidence="1">
    <location>
        <begin position="1306"/>
        <end position="1556"/>
    </location>
</feature>
<dbReference type="SUPFAM" id="SSF48371">
    <property type="entry name" value="ARM repeat"/>
    <property type="match status" value="1"/>
</dbReference>
<dbReference type="InterPro" id="IPR018849">
    <property type="entry name" value="Urb2/Npa2_C"/>
</dbReference>
<accession>A0A8H7V6G4</accession>
<evidence type="ECO:0000313" key="3">
    <source>
        <dbReference type="Proteomes" id="UP000603453"/>
    </source>
</evidence>
<dbReference type="GO" id="GO:0042254">
    <property type="term" value="P:ribosome biogenesis"/>
    <property type="evidence" value="ECO:0007669"/>
    <property type="project" value="TreeGrafter"/>
</dbReference>
<sequence>MSDLTSEKIAKALKGAGLSSKQRIEKANEAWNNNAIFFPNKDDFLLEWICSAFAKPNMKKLEDCCLLQLSYWSLLADLLEHYKQRAILDPKRSVPIIHVNLVSSVSTLLQQLYKTEDESKVKFLAAAYRCLQILFSDSFSLSYRPAFEHVSSAVDQVLSALSVQITLCSENEAEELNALRQLSLVAQVLLKKFDSQLIMAANQKKIFSAIVEKSLTKLLNVRRRINAFEDAIDSPHISQIITDIVCHALFHADTVLEFTSVLKDVKADNKSSGNVKQTNYVVRLFETLENMVNSEDKDQILDALDITPILFSAFLKAFRQKRNTSTSAMQDISRMAEFGIFVYLSNIVSNIKEKEVSEYLKTLGGLLKELLQWNVYSARNDEIAKSQKDVLNVIADTVVVYLGDTKRYNQGLVFDLADTLLQIDFSLIESRIDSLWPSMLDSEDNAQESCLKFAKSVLNTYSASRQIDVFIQDLMKYIVQIGSVDVYAMLKKPMFSRTFMNEFSSLVTKSMPAAQAHGIFKNFEESLVSNVVKSTGEPSTKKPKTTTNNNNTTIAATLIVVYFVEFTNGLRLNQHQLRAFEGSSMSVYTNFVKPSVSGWTKSNIESTILPAMQIHSALTSVFFDVYFSKIDSKDQEWLAKSYTQVFKDNVKCDTLGSRIVVATSANIMLQHVYYTSLLHESSTSQTADLVNIVVDFVTEKEKNKSWYETTQWDGSILGLETKDTVKLACWKLLTDEWFESVIRFIDNDRAEKLASIIYMSLTTDTPSHSHVSAQFLNMTLLRSANFYEAKCFKDCNIQTILGAFVELFKTKLLKSSTSTVSKSSASMIAAIQLNKNVAVDQNTIEPLSKALSLEQDSMDEDADSISTDNVDKISTLLKLLLLFPNEYYEKNERPQALYLVTLLDIWSVSCKNADLLARMKVCLMCRSLQLRFIGYFKLNSILGVDSVVLNWLVSSNQIWPVEGSKDLENVRNSLEQITNELDFSILRKIIMSASTKVPDVQSISYLQTAMTQRVKELAKDVPKIALGKIINLIKAINNVLINRKSNEVDLTDVIYATDTISEVSKFITLSLQDAKSSISTILSEFKDEPSKKSDVIAEHKSKFDSIKHIFHITRLLQDYARIVGPDVDEVISAESLSKTLTELASPFIQFLQSALLSNNSENITVLNMTTEFIAAFCSILSRYQQVETTKRVLAAIWFVYSLVLNTGDQDSIEILSNAFISWIQSLSKDQYIIVIDGFVEQAEEEAINRGVITKENHHLVFLSLLSILLKNCNNSEKGRLRKNIPTFILKLSLIAGKTTSLKYLQQMLQLLIQLTGDQSYHFSDYDASLVLSCLLQVAHPTAIERFKGQVNRESAHIVFDNVCTVLSNLVSQHKEQVVYMMPPFIAFIQSLFHCFKSTHVSLVSGTNAPTRKRKLNAEQKNNGKAFAGRTIPLLYEFAPLDDASAQKLARVLTTIPQKQHSTSTAKNAKSTQTLHKIIAKHTSSILIEYFTIQSNPTMSIVRPSTKSVLTQALYEILDMCSESDHTFILSCLDGPGKSLFKSFYTNWKDTHKYTGQ</sequence>
<evidence type="ECO:0000259" key="1">
    <source>
        <dbReference type="Pfam" id="PF10441"/>
    </source>
</evidence>
<comment type="caution">
    <text evidence="2">The sequence shown here is derived from an EMBL/GenBank/DDBJ whole genome shotgun (WGS) entry which is preliminary data.</text>
</comment>
<evidence type="ECO:0000313" key="2">
    <source>
        <dbReference type="EMBL" id="KAG2211926.1"/>
    </source>
</evidence>
<organism evidence="2 3">
    <name type="scientific">Mucor saturninus</name>
    <dbReference type="NCBI Taxonomy" id="64648"/>
    <lineage>
        <taxon>Eukaryota</taxon>
        <taxon>Fungi</taxon>
        <taxon>Fungi incertae sedis</taxon>
        <taxon>Mucoromycota</taxon>
        <taxon>Mucoromycotina</taxon>
        <taxon>Mucoromycetes</taxon>
        <taxon>Mucorales</taxon>
        <taxon>Mucorineae</taxon>
        <taxon>Mucoraceae</taxon>
        <taxon>Mucor</taxon>
    </lineage>
</organism>
<protein>
    <recommendedName>
        <fullName evidence="1">Nucleolar 27S pre-rRNA processing Urb2/Npa2 C-terminal domain-containing protein</fullName>
    </recommendedName>
</protein>
<dbReference type="Proteomes" id="UP000603453">
    <property type="component" value="Unassembled WGS sequence"/>
</dbReference>
<name>A0A8H7V6G4_9FUNG</name>
<dbReference type="InterPro" id="IPR052609">
    <property type="entry name" value="Ribosome_Biogenesis_Reg"/>
</dbReference>
<dbReference type="PANTHER" id="PTHR15682:SF2">
    <property type="entry name" value="UNHEALTHY RIBOSOME BIOGENESIS PROTEIN 2 HOMOLOG"/>
    <property type="match status" value="1"/>
</dbReference>